<reference evidence="1" key="1">
    <citation type="submission" date="2014-11" db="EMBL/GenBank/DDBJ databases">
        <authorList>
            <person name="Amaro Gonzalez C."/>
        </authorList>
    </citation>
    <scope>NUCLEOTIDE SEQUENCE</scope>
</reference>
<evidence type="ECO:0000313" key="1">
    <source>
        <dbReference type="EMBL" id="JAH93795.1"/>
    </source>
</evidence>
<sequence length="51" mass="5608">MTVVPLQKQCSDLDTSWPILKPNSKNSRRAMNLQASQLRLPNSSAALNAGR</sequence>
<reference evidence="1" key="2">
    <citation type="journal article" date="2015" name="Fish Shellfish Immunol.">
        <title>Early steps in the European eel (Anguilla anguilla)-Vibrio vulnificus interaction in the gills: Role of the RtxA13 toxin.</title>
        <authorList>
            <person name="Callol A."/>
            <person name="Pajuelo D."/>
            <person name="Ebbesson L."/>
            <person name="Teles M."/>
            <person name="MacKenzie S."/>
            <person name="Amaro C."/>
        </authorList>
    </citation>
    <scope>NUCLEOTIDE SEQUENCE</scope>
</reference>
<accession>A0A0E9WW41</accession>
<dbReference type="AlphaFoldDB" id="A0A0E9WW41"/>
<name>A0A0E9WW41_ANGAN</name>
<organism evidence="1">
    <name type="scientific">Anguilla anguilla</name>
    <name type="common">European freshwater eel</name>
    <name type="synonym">Muraena anguilla</name>
    <dbReference type="NCBI Taxonomy" id="7936"/>
    <lineage>
        <taxon>Eukaryota</taxon>
        <taxon>Metazoa</taxon>
        <taxon>Chordata</taxon>
        <taxon>Craniata</taxon>
        <taxon>Vertebrata</taxon>
        <taxon>Euteleostomi</taxon>
        <taxon>Actinopterygii</taxon>
        <taxon>Neopterygii</taxon>
        <taxon>Teleostei</taxon>
        <taxon>Anguilliformes</taxon>
        <taxon>Anguillidae</taxon>
        <taxon>Anguilla</taxon>
    </lineage>
</organism>
<protein>
    <submittedName>
        <fullName evidence="1">Uncharacterized protein</fullName>
    </submittedName>
</protein>
<proteinExistence type="predicted"/>
<dbReference type="EMBL" id="GBXM01014782">
    <property type="protein sequence ID" value="JAH93795.1"/>
    <property type="molecule type" value="Transcribed_RNA"/>
</dbReference>